<evidence type="ECO:0000313" key="5">
    <source>
        <dbReference type="EMBL" id="CAB4141833.1"/>
    </source>
</evidence>
<keyword evidence="1" id="KW-0118">Viral capsid assembly</keyword>
<keyword evidence="2" id="KW-1160">Virus entry into host cell</keyword>
<dbReference type="EMBL" id="LR796398">
    <property type="protein sequence ID" value="CAB4141833.1"/>
    <property type="molecule type" value="Genomic_DNA"/>
</dbReference>
<accession>A0A6J5M911</accession>
<proteinExistence type="predicted"/>
<dbReference type="InterPro" id="IPR006944">
    <property type="entry name" value="Phage/GTA_portal"/>
</dbReference>
<evidence type="ECO:0000256" key="2">
    <source>
        <dbReference type="ARBA" id="ARBA00023009"/>
    </source>
</evidence>
<gene>
    <name evidence="5" type="ORF">UFOVP422_9</name>
</gene>
<sequence length="688" mass="75623">MSIFDRILGREQKALTVSERGELPGLASLQYTKHSFTPVTNFTQAYRLWKENPVAQGCTQAYALTMPEAYLAVRDGEQFVYNHPVSQLFAGSSWRLSIATAMTYLCIGGNVYYHKLRNNSGAVVELRPYSDANFAPVLDEYGNIRAYHYYNGSNTWEVPKDDVVHIRGFWVDPAISYAGGSPIVLASTTIESYNEASGTIFSIHKNDAMPKTLVLYEEEMGADQLALAERSFKRKYGGERRGSVGHMWGVRDVKRLALDYQELGMESTFSQYEARICGVYRVHPIVAYTYAGIMSSTYSNAEQASKDFTDMVRVPLWQMIADQINAQFAIPEFGVEVGFDLSTVEALKPSADEQRTTAIAAFTAGVLTLNEAREAFGLEAVAMIEDSPEDEVEDSPEDEVEDADEITTAGRNQTVQRKEGGPSSPAGFRSDALDDEAFFKAVDDISEKWAKRIATAFAKEAAKLERELIGNVKSRGAVMVKQEGDPFDVEEWTARFLSATVDARGGLVEEMVKAAAADVDAEEGEYGKARREGINESSQKIASSIGTIREDVRFILSSSGGLSGDEIADLLRAKFAEIKSTRADAIGRTTATATTGKTQASVWKTVSDREADPDRKIVRQWVSFPGARDAHGAANGQFEDLVTGFFTIGGEETEYPAGPNLSAANAVNCRCITRARRRIDYDRVTQGG</sequence>
<keyword evidence="2" id="KW-1162">Viral penetration into host cytoplasm</keyword>
<keyword evidence="1" id="KW-1188">Viral release from host cell</keyword>
<keyword evidence="2" id="KW-1171">Viral genome ejection through host cell envelope</keyword>
<evidence type="ECO:0000256" key="4">
    <source>
        <dbReference type="SAM" id="MobiDB-lite"/>
    </source>
</evidence>
<keyword evidence="3" id="KW-0231">Viral genome packaging</keyword>
<evidence type="ECO:0000256" key="1">
    <source>
        <dbReference type="ARBA" id="ARBA00022950"/>
    </source>
</evidence>
<dbReference type="Pfam" id="PF04860">
    <property type="entry name" value="Phage_portal"/>
    <property type="match status" value="1"/>
</dbReference>
<feature type="compositionally biased region" description="Acidic residues" evidence="4">
    <location>
        <begin position="386"/>
        <end position="405"/>
    </location>
</feature>
<protein>
    <submittedName>
        <fullName evidence="5">Bacteriophage/Gene transfer agent portal protein</fullName>
    </submittedName>
</protein>
<name>A0A6J5M911_9CAUD</name>
<reference evidence="5" key="1">
    <citation type="submission" date="2020-04" db="EMBL/GenBank/DDBJ databases">
        <authorList>
            <person name="Chiriac C."/>
            <person name="Salcher M."/>
            <person name="Ghai R."/>
            <person name="Kavagutti S V."/>
        </authorList>
    </citation>
    <scope>NUCLEOTIDE SEQUENCE</scope>
</reference>
<organism evidence="5">
    <name type="scientific">uncultured Caudovirales phage</name>
    <dbReference type="NCBI Taxonomy" id="2100421"/>
    <lineage>
        <taxon>Viruses</taxon>
        <taxon>Duplodnaviria</taxon>
        <taxon>Heunggongvirae</taxon>
        <taxon>Uroviricota</taxon>
        <taxon>Caudoviricetes</taxon>
        <taxon>Peduoviridae</taxon>
        <taxon>Maltschvirus</taxon>
        <taxon>Maltschvirus maltsch</taxon>
    </lineage>
</organism>
<feature type="region of interest" description="Disordered" evidence="4">
    <location>
        <begin position="386"/>
        <end position="430"/>
    </location>
</feature>
<evidence type="ECO:0000256" key="3">
    <source>
        <dbReference type="ARBA" id="ARBA00023219"/>
    </source>
</evidence>